<dbReference type="EMBL" id="JAOB01000042">
    <property type="protein sequence ID" value="EUA42699.1"/>
    <property type="molecule type" value="Genomic_DNA"/>
</dbReference>
<organism evidence="1">
    <name type="scientific">Mycobacterium xenopi 4042</name>
    <dbReference type="NCBI Taxonomy" id="1299334"/>
    <lineage>
        <taxon>Bacteria</taxon>
        <taxon>Bacillati</taxon>
        <taxon>Actinomycetota</taxon>
        <taxon>Actinomycetes</taxon>
        <taxon>Mycobacteriales</taxon>
        <taxon>Mycobacteriaceae</taxon>
        <taxon>Mycobacterium</taxon>
    </lineage>
</organism>
<dbReference type="PATRIC" id="fig|1299334.3.peg.4710"/>
<sequence>MIFTWEEMRGAAALLPLELVADDSAYEYEKTHLPQGAWPPTGWYANWASGLDVFDVDREDSPIELRWLVYQKVD</sequence>
<keyword evidence="1" id="KW-0808">Transferase</keyword>
<keyword evidence="1" id="KW-0489">Methyltransferase</keyword>
<protein>
    <submittedName>
        <fullName evidence="1">Methyltransferase type 12 domain protein</fullName>
    </submittedName>
</protein>
<reference evidence="1" key="1">
    <citation type="submission" date="2014-01" db="EMBL/GenBank/DDBJ databases">
        <authorList>
            <person name="Brown-Elliot B."/>
            <person name="Wallace R."/>
            <person name="Lenaerts A."/>
            <person name="Ordway D."/>
            <person name="DeGroote M.A."/>
            <person name="Parker T."/>
            <person name="Sizemore C."/>
            <person name="Tallon L.J."/>
            <person name="Sadzewicz L.K."/>
            <person name="Sengamalay N."/>
            <person name="Fraser C.M."/>
            <person name="Hine E."/>
            <person name="Shefchek K.A."/>
            <person name="Das S.P."/>
            <person name="Tettelin H."/>
        </authorList>
    </citation>
    <scope>NUCLEOTIDE SEQUENCE [LARGE SCALE GENOMIC DNA]</scope>
    <source>
        <strain evidence="1">4042</strain>
    </source>
</reference>
<comment type="caution">
    <text evidence="1">The sequence shown here is derived from an EMBL/GenBank/DDBJ whole genome shotgun (WGS) entry which is preliminary data.</text>
</comment>
<dbReference type="GO" id="GO:0008168">
    <property type="term" value="F:methyltransferase activity"/>
    <property type="evidence" value="ECO:0007669"/>
    <property type="project" value="UniProtKB-KW"/>
</dbReference>
<gene>
    <name evidence="1" type="ORF">I553_6559</name>
</gene>
<dbReference type="AlphaFoldDB" id="X8BFP9"/>
<dbReference type="GO" id="GO:0032259">
    <property type="term" value="P:methylation"/>
    <property type="evidence" value="ECO:0007669"/>
    <property type="project" value="UniProtKB-KW"/>
</dbReference>
<accession>X8BFP9</accession>
<name>X8BFP9_MYCXE</name>
<proteinExistence type="predicted"/>
<evidence type="ECO:0000313" key="1">
    <source>
        <dbReference type="EMBL" id="EUA42699.1"/>
    </source>
</evidence>